<evidence type="ECO:0000313" key="2">
    <source>
        <dbReference type="Proteomes" id="UP000319438"/>
    </source>
</evidence>
<accession>A0A0N9PZ27</accession>
<dbReference type="EMBL" id="KT428292">
    <property type="protein sequence ID" value="ALH06933.1"/>
    <property type="molecule type" value="Genomic_DNA"/>
</dbReference>
<protein>
    <submittedName>
        <fullName evidence="1">Uncharacterized protein</fullName>
    </submittedName>
</protein>
<sequence length="73" mass="8522">MEEAINCLDSGELEFQAEHIKKMIKSYAHYATRDKIIFAPLHSKNNVCRYKDLVLWEGALKRRITREISSTPL</sequence>
<gene>
    <name evidence="1" type="ORF">PMV_235</name>
</gene>
<proteinExistence type="predicted"/>
<organism evidence="1 2">
    <name type="scientific">Port-miou virus</name>
    <dbReference type="NCBI Taxonomy" id="1733873"/>
    <lineage>
        <taxon>Viruses</taxon>
        <taxon>Varidnaviria</taxon>
        <taxon>Bamfordvirae</taxon>
        <taxon>Nucleocytoviricota</taxon>
        <taxon>Megaviricetes</taxon>
        <taxon>Pimascovirales</taxon>
        <taxon>Pimascovirales incertae sedis</taxon>
        <taxon>Marseilleviridae</taxon>
        <taxon>Losannavirus</taxon>
        <taxon>Losannavirus lausannense</taxon>
        <taxon>Lausannevirus</taxon>
    </lineage>
</organism>
<name>A0A0N9PZ27_9VIRU</name>
<dbReference type="Proteomes" id="UP000319438">
    <property type="component" value="Segment"/>
</dbReference>
<reference evidence="1" key="1">
    <citation type="journal article" date="2015" name="Genome Announc.">
        <title>Complete Genome Sequence of a New Member of the Marseilleviridae Recovered from the Brackish Submarine Spring in the Cassis Port-Miou Calanque, France.</title>
        <authorList>
            <person name="Doutre G."/>
            <person name="Arfib B."/>
            <person name="Rochette P."/>
            <person name="Claverie J.M."/>
            <person name="Bonin P."/>
            <person name="Abergel C."/>
        </authorList>
    </citation>
    <scope>NUCLEOTIDE SEQUENCE [LARGE SCALE GENOMIC DNA]</scope>
    <source>
        <strain evidence="1">1</strain>
    </source>
</reference>
<evidence type="ECO:0000313" key="1">
    <source>
        <dbReference type="EMBL" id="ALH06933.1"/>
    </source>
</evidence>